<dbReference type="PANTHER" id="PTHR43881:SF5">
    <property type="entry name" value="GAMMA-GLUTAMYLTRANSPEPTIDASE"/>
    <property type="match status" value="1"/>
</dbReference>
<accession>A0A0H4IDH9</accession>
<evidence type="ECO:0000313" key="1">
    <source>
        <dbReference type="EMBL" id="AKO53057.1"/>
    </source>
</evidence>
<sequence>MKAVSRYGTICTPHRLASEAGVEILRDGGNAIDAILTAAAALSVCYPHMTGIGGDALLMVNDGKQLKVIMGLGQSGQSLPDTGRITTRGPASAATTAGALKAWHLAKQVSDQQWSSKLKWPTLLKPAIDLAQQGTPVSKSQAFWQHQRRDMLLDLPDMQRLCNDSDGNQLPEGHRIVQPQLADTMEQLAHAGIEDFYHGEVAEALAKGFDRLGNGLTRSDLENTQATLTDPLKIRYRNGYLYNFPPPTQGLYTLSALSALGQMPLSDIRNGSADYYHYLVEAIKAQLVLRNKELADPSQHPLPLQQRLSVNAAVGRLLAISPDTAGPWHETGRPADTIWMSASDNQGRTVCLMQSLFHDFGSGCFVGDTGVLWSNRAASFHSDPEHPNCWAPGKIPAHTLNPSCHIGDDGQQWYFGSQGGDGQPQTQMVLATQLIDYQQTIEAALSAPRFLLGRSFFGGSESLKLEKSIPSSVARTLAARGHLTEWVPELSPLTGQAGVLHIHADGLKETMHDPRGEGIALGLGSNPNT</sequence>
<dbReference type="InterPro" id="IPR043138">
    <property type="entry name" value="GGT_lsub"/>
</dbReference>
<dbReference type="Pfam" id="PF01019">
    <property type="entry name" value="G_glu_transpept"/>
    <property type="match status" value="1"/>
</dbReference>
<dbReference type="PANTHER" id="PTHR43881">
    <property type="entry name" value="GAMMA-GLUTAMYLTRANSPEPTIDASE (AFU_ORTHOLOGUE AFUA_4G13580)"/>
    <property type="match status" value="1"/>
</dbReference>
<protein>
    <submittedName>
        <fullName evidence="1">Gamma-glutamyltransferase</fullName>
    </submittedName>
</protein>
<keyword evidence="1" id="KW-0808">Transferase</keyword>
<dbReference type="Gene3D" id="3.60.20.40">
    <property type="match status" value="1"/>
</dbReference>
<dbReference type="Proteomes" id="UP000036406">
    <property type="component" value="Chromosome"/>
</dbReference>
<dbReference type="RefSeq" id="WP_048386454.1">
    <property type="nucleotide sequence ID" value="NZ_CP011494.1"/>
</dbReference>
<dbReference type="InterPro" id="IPR052896">
    <property type="entry name" value="GGT-like_enzyme"/>
</dbReference>
<dbReference type="InterPro" id="IPR043137">
    <property type="entry name" value="GGT_ssub_C"/>
</dbReference>
<dbReference type="InterPro" id="IPR029055">
    <property type="entry name" value="Ntn_hydrolases_N"/>
</dbReference>
<proteinExistence type="predicted"/>
<dbReference type="STRING" id="330734.ABA45_12110"/>
<name>A0A0H4IDH9_9GAMM</name>
<keyword evidence="2" id="KW-1185">Reference proteome</keyword>
<dbReference type="PRINTS" id="PR01210">
    <property type="entry name" value="GGTRANSPTASE"/>
</dbReference>
<dbReference type="PATRIC" id="fig|330734.3.peg.2539"/>
<reference evidence="1 2" key="1">
    <citation type="submission" date="2015-05" db="EMBL/GenBank/DDBJ databases">
        <title>Complete genome of Marinobacter psychrophilus strain 20041T isolated from sea-ice of the Canadian Basin.</title>
        <authorList>
            <person name="Song L."/>
            <person name="Ren L."/>
            <person name="Yu Y."/>
            <person name="Wang X."/>
        </authorList>
    </citation>
    <scope>NUCLEOTIDE SEQUENCE [LARGE SCALE GENOMIC DNA]</scope>
    <source>
        <strain evidence="1 2">20041</strain>
    </source>
</reference>
<gene>
    <name evidence="1" type="ORF">ABA45_12110</name>
</gene>
<dbReference type="AlphaFoldDB" id="A0A0H4IDH9"/>
<dbReference type="KEGG" id="mpq:ABA45_12110"/>
<evidence type="ECO:0000313" key="2">
    <source>
        <dbReference type="Proteomes" id="UP000036406"/>
    </source>
</evidence>
<dbReference type="SUPFAM" id="SSF56235">
    <property type="entry name" value="N-terminal nucleophile aminohydrolases (Ntn hydrolases)"/>
    <property type="match status" value="1"/>
</dbReference>
<organism evidence="1 2">
    <name type="scientific">Marinobacter psychrophilus</name>
    <dbReference type="NCBI Taxonomy" id="330734"/>
    <lineage>
        <taxon>Bacteria</taxon>
        <taxon>Pseudomonadati</taxon>
        <taxon>Pseudomonadota</taxon>
        <taxon>Gammaproteobacteria</taxon>
        <taxon>Pseudomonadales</taxon>
        <taxon>Marinobacteraceae</taxon>
        <taxon>Marinobacter</taxon>
    </lineage>
</organism>
<dbReference type="Gene3D" id="1.10.246.130">
    <property type="match status" value="1"/>
</dbReference>
<dbReference type="GO" id="GO:0016740">
    <property type="term" value="F:transferase activity"/>
    <property type="evidence" value="ECO:0007669"/>
    <property type="project" value="UniProtKB-KW"/>
</dbReference>
<dbReference type="EMBL" id="CP011494">
    <property type="protein sequence ID" value="AKO53057.1"/>
    <property type="molecule type" value="Genomic_DNA"/>
</dbReference>